<proteinExistence type="predicted"/>
<dbReference type="Proteomes" id="UP000053528">
    <property type="component" value="Unassembled WGS sequence"/>
</dbReference>
<reference evidence="1 3" key="1">
    <citation type="submission" date="2014-07" db="EMBL/GenBank/DDBJ databases">
        <authorList>
            <person name="McCorrison J."/>
            <person name="Sanka R."/>
            <person name="Torralba M."/>
            <person name="Gillis M."/>
            <person name="Haft D.H."/>
            <person name="Methe B."/>
            <person name="Sutton G."/>
            <person name="Nelson K.E."/>
        </authorList>
    </citation>
    <scope>NUCLEOTIDE SEQUENCE [LARGE SCALE GENOMIC DNA]</scope>
    <source>
        <strain evidence="1 3">DNF00011</strain>
    </source>
</reference>
<dbReference type="InterPro" id="IPR018561">
    <property type="entry name" value="AosR"/>
</dbReference>
<evidence type="ECO:0000313" key="1">
    <source>
        <dbReference type="EMBL" id="KGF21388.1"/>
    </source>
</evidence>
<dbReference type="RefSeq" id="WP_035754621.1">
    <property type="nucleotide sequence ID" value="NZ_JRNH01000004.1"/>
</dbReference>
<accession>A0A095YGM0</accession>
<evidence type="ECO:0000313" key="3">
    <source>
        <dbReference type="Proteomes" id="UP000053528"/>
    </source>
</evidence>
<comment type="caution">
    <text evidence="1">The sequence shown here is derived from an EMBL/GenBank/DDBJ whole genome shotgun (WGS) entry which is preliminary data.</text>
</comment>
<evidence type="ECO:0000313" key="2">
    <source>
        <dbReference type="EMBL" id="KGF21427.1"/>
    </source>
</evidence>
<sequence>MARPFRATRKGYSTELDYAEAQLLVMLARDIDQLLAGREAEHVDAGLKAVSGTTGAASRTASDSVEEPTVTAADGADRWWEELGLSNDIADAGASLLGGSATLDDPQDPALLAILPRSIHTDDAVGALDGADAAMRVRTEPGLIARQREGLKWLARAVMKDPFLVPHEKAGQVASTLNVMRLVLAARLGIEDQQDADRVQEAMEQGVSDDPDQGMVMLYGFTSWLQDSLMHALLRGKA</sequence>
<dbReference type="EMBL" id="JRNH01000004">
    <property type="protein sequence ID" value="KGF21427.1"/>
    <property type="molecule type" value="Genomic_DNA"/>
</dbReference>
<dbReference type="Pfam" id="PF09438">
    <property type="entry name" value="DUF2017"/>
    <property type="match status" value="1"/>
</dbReference>
<organism evidence="1 3">
    <name type="scientific">Pseudoglutamicibacter albus DNF00011</name>
    <dbReference type="NCBI Taxonomy" id="1401063"/>
    <lineage>
        <taxon>Bacteria</taxon>
        <taxon>Bacillati</taxon>
        <taxon>Actinomycetota</taxon>
        <taxon>Actinomycetes</taxon>
        <taxon>Micrococcales</taxon>
        <taxon>Micrococcaceae</taxon>
        <taxon>Pseudoglutamicibacter</taxon>
    </lineage>
</organism>
<dbReference type="EMBL" id="JRNH01000004">
    <property type="protein sequence ID" value="KGF21388.1"/>
    <property type="molecule type" value="Genomic_DNA"/>
</dbReference>
<dbReference type="AlphaFoldDB" id="A0A095YGM0"/>
<name>A0A095YGM0_9MICC</name>
<gene>
    <name evidence="1" type="ORF">HMPREF2128_01495</name>
    <name evidence="2" type="ORF">HMPREF2128_01750</name>
</gene>
<protein>
    <submittedName>
        <fullName evidence="1">Uncharacterized protein</fullName>
    </submittedName>
</protein>